<name>X1NWX9_9ZZZZ</name>
<feature type="domain" description="HTH cro/C1-type" evidence="2">
    <location>
        <begin position="25"/>
        <end position="68"/>
    </location>
</feature>
<sequence length="286" mass="32263">NRCLKDAYSIGERIEILRYSRCLRQKDVAYGIGVEVTDIADWENDRVIPHPMRFLDLANYFKVEPTLIFKGKTLPDALKDAPTIGERIEILRYSRYLTQQGLANAIGVKLKTIVNLEDNKASATVTDLKDVATYFGVDPIIIYIGKTLTEALRDAPTVGKRIRILRHVRGLFQRELASAIGVSSDAILNWENDKVVLSTPNLLRLADYLEIEPTLIYKGKTLIDAIRDASTMGERIKILRHSRGLLVEELGDAIGIANSEVSRWENNLIDILPANLLKLAEYFKIE</sequence>
<evidence type="ECO:0000259" key="2">
    <source>
        <dbReference type="PROSITE" id="PS50943"/>
    </source>
</evidence>
<feature type="non-terminal residue" evidence="3">
    <location>
        <position position="286"/>
    </location>
</feature>
<reference evidence="3" key="1">
    <citation type="journal article" date="2014" name="Front. Microbiol.">
        <title>High frequency of phylogenetically diverse reductive dehalogenase-homologous genes in deep subseafloor sedimentary metagenomes.</title>
        <authorList>
            <person name="Kawai M."/>
            <person name="Futagami T."/>
            <person name="Toyoda A."/>
            <person name="Takaki Y."/>
            <person name="Nishi S."/>
            <person name="Hori S."/>
            <person name="Arai W."/>
            <person name="Tsubouchi T."/>
            <person name="Morono Y."/>
            <person name="Uchiyama I."/>
            <person name="Ito T."/>
            <person name="Fujiyama A."/>
            <person name="Inagaki F."/>
            <person name="Takami H."/>
        </authorList>
    </citation>
    <scope>NUCLEOTIDE SEQUENCE</scope>
    <source>
        <strain evidence="3">Expedition CK06-06</strain>
    </source>
</reference>
<feature type="domain" description="HTH cro/C1-type" evidence="2">
    <location>
        <begin position="88"/>
        <end position="142"/>
    </location>
</feature>
<evidence type="ECO:0000256" key="1">
    <source>
        <dbReference type="ARBA" id="ARBA00023125"/>
    </source>
</evidence>
<dbReference type="CDD" id="cd00093">
    <property type="entry name" value="HTH_XRE"/>
    <property type="match status" value="4"/>
</dbReference>
<evidence type="ECO:0000313" key="3">
    <source>
        <dbReference type="EMBL" id="GAI31295.1"/>
    </source>
</evidence>
<feature type="non-terminal residue" evidence="3">
    <location>
        <position position="1"/>
    </location>
</feature>
<dbReference type="InterPro" id="IPR001387">
    <property type="entry name" value="Cro/C1-type_HTH"/>
</dbReference>
<comment type="caution">
    <text evidence="3">The sequence shown here is derived from an EMBL/GenBank/DDBJ whole genome shotgun (WGS) entry which is preliminary data.</text>
</comment>
<dbReference type="Pfam" id="PF01381">
    <property type="entry name" value="HTH_3"/>
    <property type="match status" value="2"/>
</dbReference>
<dbReference type="GO" id="GO:0003677">
    <property type="term" value="F:DNA binding"/>
    <property type="evidence" value="ECO:0007669"/>
    <property type="project" value="UniProtKB-KW"/>
</dbReference>
<dbReference type="AlphaFoldDB" id="X1NWX9"/>
<dbReference type="Gene3D" id="1.10.260.40">
    <property type="entry name" value="lambda repressor-like DNA-binding domains"/>
    <property type="match status" value="4"/>
</dbReference>
<dbReference type="EMBL" id="BARV01016845">
    <property type="protein sequence ID" value="GAI31295.1"/>
    <property type="molecule type" value="Genomic_DNA"/>
</dbReference>
<dbReference type="PANTHER" id="PTHR46558:SF11">
    <property type="entry name" value="HTH-TYPE TRANSCRIPTIONAL REGULATOR XRE"/>
    <property type="match status" value="1"/>
</dbReference>
<dbReference type="InterPro" id="IPR010982">
    <property type="entry name" value="Lambda_DNA-bd_dom_sf"/>
</dbReference>
<protein>
    <recommendedName>
        <fullName evidence="2">HTH cro/C1-type domain-containing protein</fullName>
    </recommendedName>
</protein>
<dbReference type="SMART" id="SM00530">
    <property type="entry name" value="HTH_XRE"/>
    <property type="match status" value="4"/>
</dbReference>
<dbReference type="PROSITE" id="PS50943">
    <property type="entry name" value="HTH_CROC1"/>
    <property type="match status" value="4"/>
</dbReference>
<keyword evidence="1" id="KW-0238">DNA-binding</keyword>
<dbReference type="Pfam" id="PF12844">
    <property type="entry name" value="HTH_19"/>
    <property type="match status" value="2"/>
</dbReference>
<feature type="domain" description="HTH cro/C1-type" evidence="2">
    <location>
        <begin position="162"/>
        <end position="216"/>
    </location>
</feature>
<gene>
    <name evidence="3" type="ORF">S06H3_28817</name>
</gene>
<accession>X1NWX9</accession>
<organism evidence="3">
    <name type="scientific">marine sediment metagenome</name>
    <dbReference type="NCBI Taxonomy" id="412755"/>
    <lineage>
        <taxon>unclassified sequences</taxon>
        <taxon>metagenomes</taxon>
        <taxon>ecological metagenomes</taxon>
    </lineage>
</organism>
<dbReference type="PANTHER" id="PTHR46558">
    <property type="entry name" value="TRACRIPTIONAL REGULATORY PROTEIN-RELATED-RELATED"/>
    <property type="match status" value="1"/>
</dbReference>
<feature type="domain" description="HTH cro/C1-type" evidence="2">
    <location>
        <begin position="236"/>
        <end position="286"/>
    </location>
</feature>
<proteinExistence type="predicted"/>
<dbReference type="SUPFAM" id="SSF47413">
    <property type="entry name" value="lambda repressor-like DNA-binding domains"/>
    <property type="match status" value="4"/>
</dbReference>